<gene>
    <name evidence="1" type="ORF">M9Y10_029205</name>
</gene>
<proteinExistence type="predicted"/>
<name>A0ABR2KLG6_9EUKA</name>
<comment type="caution">
    <text evidence="1">The sequence shown here is derived from an EMBL/GenBank/DDBJ whole genome shotgun (WGS) entry which is preliminary data.</text>
</comment>
<keyword evidence="2" id="KW-1185">Reference proteome</keyword>
<sequence length="263" mass="29928">MKSQMEYLNPFTEDWNIFGFEGEPEPGFDYSWIQVQDNLSFFGYKSVISDCTLFYSSRRPNIYLAITPSKWGEVWNLSNLTFSRLASNGSILIAYSNERCIHISNVTSSFIGMLVKTSKLPEINSELTSNSNLQQLKLNIKIIRKYPNIPSEATTIETKEEANPSPIVTITGSAFSMNIQGTLNFKDNSEIVVTYEDPSSESWRISFDEINRVESTKIGRIFVVLYTIDDKRYEIGFNESNAIEANDLIQAVKKAIESRSKLE</sequence>
<protein>
    <submittedName>
        <fullName evidence="1">Uncharacterized protein</fullName>
    </submittedName>
</protein>
<evidence type="ECO:0000313" key="2">
    <source>
        <dbReference type="Proteomes" id="UP001470230"/>
    </source>
</evidence>
<reference evidence="1 2" key="1">
    <citation type="submission" date="2024-04" db="EMBL/GenBank/DDBJ databases">
        <title>Tritrichomonas musculus Genome.</title>
        <authorList>
            <person name="Alves-Ferreira E."/>
            <person name="Grigg M."/>
            <person name="Lorenzi H."/>
            <person name="Galac M."/>
        </authorList>
    </citation>
    <scope>NUCLEOTIDE SEQUENCE [LARGE SCALE GENOMIC DNA]</scope>
    <source>
        <strain evidence="1 2">EAF2021</strain>
    </source>
</reference>
<evidence type="ECO:0000313" key="1">
    <source>
        <dbReference type="EMBL" id="KAK8891983.1"/>
    </source>
</evidence>
<organism evidence="1 2">
    <name type="scientific">Tritrichomonas musculus</name>
    <dbReference type="NCBI Taxonomy" id="1915356"/>
    <lineage>
        <taxon>Eukaryota</taxon>
        <taxon>Metamonada</taxon>
        <taxon>Parabasalia</taxon>
        <taxon>Tritrichomonadida</taxon>
        <taxon>Tritrichomonadidae</taxon>
        <taxon>Tritrichomonas</taxon>
    </lineage>
</organism>
<accession>A0ABR2KLG6</accession>
<dbReference type="EMBL" id="JAPFFF010000004">
    <property type="protein sequence ID" value="KAK8891983.1"/>
    <property type="molecule type" value="Genomic_DNA"/>
</dbReference>
<dbReference type="Proteomes" id="UP001470230">
    <property type="component" value="Unassembled WGS sequence"/>
</dbReference>